<dbReference type="Pfam" id="PF00145">
    <property type="entry name" value="DNA_methylase"/>
    <property type="match status" value="1"/>
</dbReference>
<reference evidence="6 7" key="1">
    <citation type="submission" date="2024-02" db="EMBL/GenBank/DDBJ databases">
        <authorList>
            <person name="Chen Y."/>
            <person name="Shah S."/>
            <person name="Dougan E. K."/>
            <person name="Thang M."/>
            <person name="Chan C."/>
        </authorList>
    </citation>
    <scope>NUCLEOTIDE SEQUENCE [LARGE SCALE GENOMIC DNA]</scope>
</reference>
<evidence type="ECO:0000256" key="5">
    <source>
        <dbReference type="SAM" id="MobiDB-lite"/>
    </source>
</evidence>
<feature type="coiled-coil region" evidence="4">
    <location>
        <begin position="1402"/>
        <end position="1429"/>
    </location>
</feature>
<dbReference type="InterPro" id="IPR001525">
    <property type="entry name" value="C5_MeTfrase"/>
</dbReference>
<dbReference type="InterPro" id="IPR050750">
    <property type="entry name" value="C5-MTase"/>
</dbReference>
<feature type="region of interest" description="Disordered" evidence="5">
    <location>
        <begin position="1365"/>
        <end position="1392"/>
    </location>
</feature>
<organism evidence="6 7">
    <name type="scientific">Durusdinium trenchii</name>
    <dbReference type="NCBI Taxonomy" id="1381693"/>
    <lineage>
        <taxon>Eukaryota</taxon>
        <taxon>Sar</taxon>
        <taxon>Alveolata</taxon>
        <taxon>Dinophyceae</taxon>
        <taxon>Suessiales</taxon>
        <taxon>Symbiodiniaceae</taxon>
        <taxon>Durusdinium</taxon>
    </lineage>
</organism>
<evidence type="ECO:0000256" key="2">
    <source>
        <dbReference type="ARBA" id="ARBA00022679"/>
    </source>
</evidence>
<dbReference type="PANTHER" id="PTHR46098:SF1">
    <property type="entry name" value="TRNA (CYTOSINE(38)-C(5))-METHYLTRANSFERASE"/>
    <property type="match status" value="1"/>
</dbReference>
<keyword evidence="3" id="KW-0949">S-adenosyl-L-methionine</keyword>
<keyword evidence="1 6" id="KW-0489">Methyltransferase</keyword>
<keyword evidence="2" id="KW-0808">Transferase</keyword>
<dbReference type="Gene3D" id="3.40.50.150">
    <property type="entry name" value="Vaccinia Virus protein VP39"/>
    <property type="match status" value="1"/>
</dbReference>
<protein>
    <submittedName>
        <fullName evidence="6">Cytosine-specific methyltransferase NlaX (M.NlaX)</fullName>
    </submittedName>
</protein>
<evidence type="ECO:0000313" key="7">
    <source>
        <dbReference type="Proteomes" id="UP001642464"/>
    </source>
</evidence>
<dbReference type="GO" id="GO:0032259">
    <property type="term" value="P:methylation"/>
    <property type="evidence" value="ECO:0007669"/>
    <property type="project" value="UniProtKB-KW"/>
</dbReference>
<dbReference type="EMBL" id="CAXAMM010007462">
    <property type="protein sequence ID" value="CAK9014296.1"/>
    <property type="molecule type" value="Genomic_DNA"/>
</dbReference>
<dbReference type="InterPro" id="IPR029063">
    <property type="entry name" value="SAM-dependent_MTases_sf"/>
</dbReference>
<dbReference type="SUPFAM" id="SSF53335">
    <property type="entry name" value="S-adenosyl-L-methionine-dependent methyltransferases"/>
    <property type="match status" value="1"/>
</dbReference>
<keyword evidence="4" id="KW-0175">Coiled coil</keyword>
<evidence type="ECO:0000256" key="4">
    <source>
        <dbReference type="SAM" id="Coils"/>
    </source>
</evidence>
<dbReference type="GO" id="GO:0008168">
    <property type="term" value="F:methyltransferase activity"/>
    <property type="evidence" value="ECO:0007669"/>
    <property type="project" value="UniProtKB-KW"/>
</dbReference>
<evidence type="ECO:0000256" key="3">
    <source>
        <dbReference type="ARBA" id="ARBA00022691"/>
    </source>
</evidence>
<accession>A0ABP0JIS1</accession>
<comment type="caution">
    <text evidence="6">The sequence shown here is derived from an EMBL/GenBank/DDBJ whole genome shotgun (WGS) entry which is preliminary data.</text>
</comment>
<evidence type="ECO:0000256" key="1">
    <source>
        <dbReference type="ARBA" id="ARBA00022603"/>
    </source>
</evidence>
<gene>
    <name evidence="6" type="ORF">SCF082_LOCUS12281</name>
</gene>
<sequence>MSKERGTRLPAIELQRIGSDPIECLEVQSDLVWRCIGLDHELMHFVCYGPRRVLDEPLALDATGCRSFPVFSPNGPVIPKMLDIFAGSGAVSHALRTLGFDTIASVDLGELACQNLRSQACGITVQGDIQDPKVVELLHDTLTASGVEGFCIAAGFPCQPFSRQGMMSGSADARFGAFVGLISAVRFLKPKLLMLECVTQAGESMTIKQMLQELCENFGWVMRDVCLELGQQWPINRRRWYCVTSDPHNVPDSLPGWGIDPCRQTIGDVLPSFLSMTHPGMDELLLSELETECYSDPRLGHDKRQLTLDDKCNTILHSYGSPLQSCPCGCRQSGFAIASLVTKGLRGCFVIYPGDSRPRDLHADELRLLFALPPGMKLPENQKEALCLIGLIAAPLQVLWVMGNVLLAASKYDENIAPIDPSLILHEYKERILASTQPQAPSSLHLISLDQIGQPSWTCKVTHEATVFDLLRAERINNEWGHKVRAFEDSGEIPGFDLLLEHQHGMRIEHLAKKSKTDLHSARILLQFKIRGTSRIALLPRGSMLFEFFDQIDDQRPTALVNLTGDVVPLDTRIWFPGSYVAVDTDSFPCWPLLFQLEGKGISQNEPLTSGWYEEEEENYTSHLLEQQGLALDLFWTARWIVDTVEIWPHAAHQRILDKWAQGGFDQDRRFGILWEDFHWSAFLIIQKNGHLFVTILDSHKTEATAYMDLFFARVSRALSCASYTIQLKQGVGQSHGTHCGAVAVLNIAGFLDHTLHFSEQDAILLHTEILEQRSTSSSQLSLAFISPTLTWPMIGAGPDIQTQLAELIHQKGVPEEAKIARAQTILQRLGIPQVTKILADRNPWAALKSSASKPGVSLRILSEEEKNQYIEMRASTKHGASIKNHKDKKERAQASSSKTDVTDKLIPSQLVLDPKMFKDGNGDQIPQLQFSQVEADQHGLAICTLSEAAAFLNSPKSISPHALGLLMLEPPAPEVMQKAGAVKMRFPAQYMVTGEQVLIFGALLSIGDIDIDRATAGSVSKQPVLPTAIIKFTCYRDQYPGSWQHFTEAPVREILKMFEPLNYCDGKNCGSACNKTHPDVDHTYEAVILELWGRHYTAATGAKKTPKEADLFSFQVRVPAAIVLTLVSNNPTGLYSDPRTDDFRVSHPEYCVIWLNKAGFTQVEHLSRTCAFALSIARHRQRFGIRVKKSDEAKAWAQLKPDQHFQPVKIEQIYEVSPVPHGTRKKTMEKVMKEWNWPCRVLQPGRGSHFHMSWQVGAQEEPPARVMQAFQSDVLINPIRKVEVEALKPKIIVPQKTQQHFRQVNVNKPEGNDPWLNNNDPWAQYQASSSVAAPLPAPASTKRIEEIKGTLQQEVKEAIRKELQAGHAGEGMSDTASGRMDPLESSLQEVKSQNSAIKGWIQDAQTKLNRQEAQLTQLKQEVGAQSEQMKTQFSNLQGELNQSFEKQFSRLEALLEKRQGHE</sequence>
<proteinExistence type="predicted"/>
<name>A0ABP0JIS1_9DINO</name>
<dbReference type="Proteomes" id="UP001642464">
    <property type="component" value="Unassembled WGS sequence"/>
</dbReference>
<keyword evidence="7" id="KW-1185">Reference proteome</keyword>
<evidence type="ECO:0000313" key="6">
    <source>
        <dbReference type="EMBL" id="CAK9014296.1"/>
    </source>
</evidence>
<dbReference type="PANTHER" id="PTHR46098">
    <property type="entry name" value="TRNA (CYTOSINE(38)-C(5))-METHYLTRANSFERASE"/>
    <property type="match status" value="1"/>
</dbReference>
<feature type="region of interest" description="Disordered" evidence="5">
    <location>
        <begin position="875"/>
        <end position="901"/>
    </location>
</feature>